<proteinExistence type="predicted"/>
<evidence type="ECO:0000256" key="2">
    <source>
        <dbReference type="SAM" id="Phobius"/>
    </source>
</evidence>
<feature type="region of interest" description="Disordered" evidence="1">
    <location>
        <begin position="58"/>
        <end position="85"/>
    </location>
</feature>
<feature type="compositionally biased region" description="Low complexity" evidence="1">
    <location>
        <begin position="62"/>
        <end position="80"/>
    </location>
</feature>
<feature type="region of interest" description="Disordered" evidence="1">
    <location>
        <begin position="122"/>
        <end position="158"/>
    </location>
</feature>
<keyword evidence="4" id="KW-1185">Reference proteome</keyword>
<reference evidence="5" key="1">
    <citation type="submission" date="2025-08" db="UniProtKB">
        <authorList>
            <consortium name="RefSeq"/>
        </authorList>
    </citation>
    <scope>IDENTIFICATION</scope>
    <source>
        <tissue evidence="5">Blood</tissue>
    </source>
</reference>
<protein>
    <submittedName>
        <fullName evidence="5">Transmembrane protein 154 isoform X1</fullName>
    </submittedName>
</protein>
<accession>A0A6P9E5V9</accession>
<feature type="chain" id="PRO_5027590774" evidence="3">
    <location>
        <begin position="23"/>
        <end position="205"/>
    </location>
</feature>
<dbReference type="InterPro" id="IPR053087">
    <property type="entry name" value="TMEM154-like"/>
</dbReference>
<organism evidence="4 5">
    <name type="scientific">Pantherophis guttatus</name>
    <name type="common">Corn snake</name>
    <name type="synonym">Elaphe guttata</name>
    <dbReference type="NCBI Taxonomy" id="94885"/>
    <lineage>
        <taxon>Eukaryota</taxon>
        <taxon>Metazoa</taxon>
        <taxon>Chordata</taxon>
        <taxon>Craniata</taxon>
        <taxon>Vertebrata</taxon>
        <taxon>Euteleostomi</taxon>
        <taxon>Lepidosauria</taxon>
        <taxon>Squamata</taxon>
        <taxon>Bifurcata</taxon>
        <taxon>Unidentata</taxon>
        <taxon>Episquamata</taxon>
        <taxon>Toxicofera</taxon>
        <taxon>Serpentes</taxon>
        <taxon>Colubroidea</taxon>
        <taxon>Colubridae</taxon>
        <taxon>Colubrinae</taxon>
        <taxon>Pantherophis</taxon>
    </lineage>
</organism>
<dbReference type="PANTHER" id="PTHR36526:SF1">
    <property type="entry name" value="TRANSMEMBRANE PROTEIN 154"/>
    <property type="match status" value="1"/>
</dbReference>
<dbReference type="InterPro" id="IPR028064">
    <property type="entry name" value="TMEM154"/>
</dbReference>
<feature type="compositionally biased region" description="Low complexity" evidence="1">
    <location>
        <begin position="136"/>
        <end position="155"/>
    </location>
</feature>
<dbReference type="AlphaFoldDB" id="A0A6P9E5V9"/>
<dbReference type="GeneID" id="117680184"/>
<name>A0A6P9E5V9_PANGU</name>
<dbReference type="PANTHER" id="PTHR36526">
    <property type="entry name" value="TRANSMEMBRANE PROTEIN 154"/>
    <property type="match status" value="1"/>
</dbReference>
<evidence type="ECO:0000313" key="4">
    <source>
        <dbReference type="Proteomes" id="UP001652622"/>
    </source>
</evidence>
<sequence length="205" mass="22642">MYKYNFLLSFLLLSGVFDFHESVTTMADNEHSGDGISSTVPSTVESISSVLFSISVNKSEEQNATTPTETENTVTESTSPKETNGNESILTTAVIIGVAIVLLLVLLIILVIFIVRRRKRKQSQEDELGSENGKRSISPSQQVLSSSPTISPLPIFEEDTPSVMEIEMEELDKWMNSLKKNAESDYLPALKEEKDCNTNPSDCES</sequence>
<dbReference type="Pfam" id="PF15102">
    <property type="entry name" value="TMEM154"/>
    <property type="match status" value="1"/>
</dbReference>
<feature type="transmembrane region" description="Helical" evidence="2">
    <location>
        <begin position="89"/>
        <end position="115"/>
    </location>
</feature>
<keyword evidence="2" id="KW-0472">Membrane</keyword>
<keyword evidence="2" id="KW-1133">Transmembrane helix</keyword>
<dbReference type="CTD" id="201799"/>
<gene>
    <name evidence="5" type="primary">TMEM154</name>
</gene>
<evidence type="ECO:0000313" key="5">
    <source>
        <dbReference type="RefSeq" id="XP_034298670.1"/>
    </source>
</evidence>
<evidence type="ECO:0000256" key="3">
    <source>
        <dbReference type="SAM" id="SignalP"/>
    </source>
</evidence>
<evidence type="ECO:0000256" key="1">
    <source>
        <dbReference type="SAM" id="MobiDB-lite"/>
    </source>
</evidence>
<dbReference type="OrthoDB" id="9451445at2759"/>
<dbReference type="InParanoid" id="A0A6P9E5V9"/>
<keyword evidence="2 5" id="KW-0812">Transmembrane</keyword>
<dbReference type="KEGG" id="pgut:117680184"/>
<dbReference type="RefSeq" id="XP_034298670.1">
    <property type="nucleotide sequence ID" value="XM_034442779.1"/>
</dbReference>
<dbReference type="Proteomes" id="UP001652622">
    <property type="component" value="Unplaced"/>
</dbReference>
<feature type="signal peptide" evidence="3">
    <location>
        <begin position="1"/>
        <end position="22"/>
    </location>
</feature>
<keyword evidence="3" id="KW-0732">Signal</keyword>
<dbReference type="OMA" id="SERPACC"/>